<proteinExistence type="inferred from homology"/>
<dbReference type="NCBIfam" id="TIGR00654">
    <property type="entry name" value="PhzF_family"/>
    <property type="match status" value="1"/>
</dbReference>
<keyword evidence="6" id="KW-1185">Reference proteome</keyword>
<gene>
    <name evidence="4" type="ORF">GPM918_LOCUS20967</name>
    <name evidence="5" type="ORF">SRO942_LOCUS20961</name>
</gene>
<reference evidence="4" key="1">
    <citation type="submission" date="2021-02" db="EMBL/GenBank/DDBJ databases">
        <authorList>
            <person name="Nowell W R."/>
        </authorList>
    </citation>
    <scope>NUCLEOTIDE SEQUENCE</scope>
</reference>
<evidence type="ECO:0008006" key="7">
    <source>
        <dbReference type="Google" id="ProtNLM"/>
    </source>
</evidence>
<dbReference type="OrthoDB" id="75169at2759"/>
<dbReference type="SUPFAM" id="SSF54506">
    <property type="entry name" value="Diaminopimelate epimerase-like"/>
    <property type="match status" value="1"/>
</dbReference>
<evidence type="ECO:0000313" key="6">
    <source>
        <dbReference type="Proteomes" id="UP000663829"/>
    </source>
</evidence>
<dbReference type="AlphaFoldDB" id="A0A814SJ73"/>
<dbReference type="EMBL" id="CAJNOQ010006764">
    <property type="protein sequence ID" value="CAF1146729.1"/>
    <property type="molecule type" value="Genomic_DNA"/>
</dbReference>
<keyword evidence="2" id="KW-0413">Isomerase</keyword>
<dbReference type="PANTHER" id="PTHR13774">
    <property type="entry name" value="PHENAZINE BIOSYNTHESIS PROTEIN"/>
    <property type="match status" value="1"/>
</dbReference>
<sequence length="275" mass="31129">MEQIKTIKLYQVDAFTDKLFGGNPAAVCRLDKWLNNELLQNIAAENFLPETAFFVSRADSPDNHFDIKWFTPEIEMDLCGHATLATAHVIFNHFQLNTNKIIFNSNSGQLIVEKQNDLIILDFPSRMPVEVELPEIILNGIGIKPIETLKSRDYVLLYDNEDTVRNITPNQQILNEINLGTGGIIVTAKANKENNGIDFVSRFFTPQSSILEDPVTGSAHCSLIPYWSKRLNKTEMIALQVSKRVGKLYCENFGDRVLISGKCKTYLEGQINIYE</sequence>
<organism evidence="4 6">
    <name type="scientific">Didymodactylos carnosus</name>
    <dbReference type="NCBI Taxonomy" id="1234261"/>
    <lineage>
        <taxon>Eukaryota</taxon>
        <taxon>Metazoa</taxon>
        <taxon>Spiralia</taxon>
        <taxon>Gnathifera</taxon>
        <taxon>Rotifera</taxon>
        <taxon>Eurotatoria</taxon>
        <taxon>Bdelloidea</taxon>
        <taxon>Philodinida</taxon>
        <taxon>Philodinidae</taxon>
        <taxon>Didymodactylos</taxon>
    </lineage>
</organism>
<protein>
    <recommendedName>
        <fullName evidence="7">Phenazine biosynthesis PhzC/PhzF protein</fullName>
    </recommendedName>
</protein>
<dbReference type="PANTHER" id="PTHR13774:SF17">
    <property type="entry name" value="PHENAZINE BIOSYNTHESIS-LIKE DOMAIN-CONTAINING PROTEIN"/>
    <property type="match status" value="1"/>
</dbReference>
<dbReference type="Pfam" id="PF02567">
    <property type="entry name" value="PhzC-PhzF"/>
    <property type="match status" value="1"/>
</dbReference>
<dbReference type="Proteomes" id="UP000663829">
    <property type="component" value="Unassembled WGS sequence"/>
</dbReference>
<dbReference type="EMBL" id="CAJOBC010006763">
    <property type="protein sequence ID" value="CAF3910203.1"/>
    <property type="molecule type" value="Genomic_DNA"/>
</dbReference>
<accession>A0A814SJ73</accession>
<name>A0A814SJ73_9BILA</name>
<dbReference type="PIRSF" id="PIRSF016184">
    <property type="entry name" value="PhzC_PhzF"/>
    <property type="match status" value="1"/>
</dbReference>
<evidence type="ECO:0000313" key="4">
    <source>
        <dbReference type="EMBL" id="CAF1146729.1"/>
    </source>
</evidence>
<dbReference type="Proteomes" id="UP000681722">
    <property type="component" value="Unassembled WGS sequence"/>
</dbReference>
<dbReference type="Gene3D" id="3.10.310.10">
    <property type="entry name" value="Diaminopimelate Epimerase, Chain A, domain 1"/>
    <property type="match status" value="2"/>
</dbReference>
<comment type="caution">
    <text evidence="4">The sequence shown here is derived from an EMBL/GenBank/DDBJ whole genome shotgun (WGS) entry which is preliminary data.</text>
</comment>
<evidence type="ECO:0000256" key="2">
    <source>
        <dbReference type="ARBA" id="ARBA00023235"/>
    </source>
</evidence>
<dbReference type="GO" id="GO:0005737">
    <property type="term" value="C:cytoplasm"/>
    <property type="evidence" value="ECO:0007669"/>
    <property type="project" value="TreeGrafter"/>
</dbReference>
<feature type="active site" evidence="3">
    <location>
        <position position="50"/>
    </location>
</feature>
<comment type="similarity">
    <text evidence="1">Belongs to the PhzF family.</text>
</comment>
<dbReference type="GO" id="GO:0016853">
    <property type="term" value="F:isomerase activity"/>
    <property type="evidence" value="ECO:0007669"/>
    <property type="project" value="UniProtKB-KW"/>
</dbReference>
<evidence type="ECO:0000256" key="3">
    <source>
        <dbReference type="PIRSR" id="PIRSR016184-1"/>
    </source>
</evidence>
<evidence type="ECO:0000313" key="5">
    <source>
        <dbReference type="EMBL" id="CAF3910203.1"/>
    </source>
</evidence>
<evidence type="ECO:0000256" key="1">
    <source>
        <dbReference type="ARBA" id="ARBA00008270"/>
    </source>
</evidence>
<dbReference type="InterPro" id="IPR003719">
    <property type="entry name" value="Phenazine_PhzF-like"/>
</dbReference>